<sequence>MTATLTLADVARLTGVTRPAVNEWIQRFNPESIAPFPSPHGEHDGHPYYAITEIQDWLRATKLGRRDTAVEDAPFYSSLYRMLLGNPARAALSLLNCNTASSPQGFSPSAAVIDSLTAAYQRAADNIPSDAFEADIAQAAEQVAEAAFGPAAALARLADDLSAQRQVTLSSRFTSRAMQAVSEALTLENPTPPIIPTDEYSLGFVTGLARKLEETLALNIGYRKDCAPDSLYWAELACRNVEFIDASEEIPTNSLIVLGAPSPLKNATEYFEHLQDLLDNLDERGAMFCISTADMLIEDSLAEVVRRRFLAPTETGAIAPLRYSARLPRGIFPDRGQQQGALWILKRPNREAIGNPADAAAVIANVPDLKAPGLVSDWATMLTTPDEARKHTFVRGRILRAADAWRSRTHSLDDSVFSSTSTSSAADLMHTAYQAGLDISSAGLEDVHPKIGMRAESGVTRLEYLPWKAATNARTGVLQKLSGSRIAERDLAPEAIAKLELIGEPEILGSIPQGARCIDRLRLEDIAPRGTLTEPGDVVFIKSPRPRALIDEEGGKLVTAPAQALRCRTFRGRSHTPLEKVCLPYLVEKAINEAVSSELGSVYFPVLPRKNAQHLSAVEQELGARRRQLVEQLRSIDVLRHNLTISIGTGAVTIAESRAQSPPG</sequence>
<comment type="caution">
    <text evidence="1">The sequence shown here is derived from an EMBL/GenBank/DDBJ whole genome shotgun (WGS) entry which is preliminary data.</text>
</comment>
<name>A0A2A4AJA1_9CORY</name>
<accession>A0A2A4AJA1</accession>
<dbReference type="AlphaFoldDB" id="A0A2A4AJA1"/>
<reference evidence="1 2" key="1">
    <citation type="submission" date="2017-09" db="EMBL/GenBank/DDBJ databases">
        <title>Draft Genome Sequence of Corynebacterium accolens AH4003.</title>
        <authorList>
            <person name="Chen Y."/>
            <person name="Oosthuysen W.F."/>
            <person name="Kelley S."/>
            <person name="Horswill A."/>
        </authorList>
    </citation>
    <scope>NUCLEOTIDE SEQUENCE [LARGE SCALE GENOMIC DNA]</scope>
    <source>
        <strain evidence="1 2">AH4003</strain>
    </source>
</reference>
<dbReference type="EMBL" id="NWBP01000025">
    <property type="protein sequence ID" value="PCC82454.1"/>
    <property type="molecule type" value="Genomic_DNA"/>
</dbReference>
<dbReference type="Proteomes" id="UP000218690">
    <property type="component" value="Unassembled WGS sequence"/>
</dbReference>
<organism evidence="1 2">
    <name type="scientific">Corynebacterium accolens</name>
    <dbReference type="NCBI Taxonomy" id="38284"/>
    <lineage>
        <taxon>Bacteria</taxon>
        <taxon>Bacillati</taxon>
        <taxon>Actinomycetota</taxon>
        <taxon>Actinomycetes</taxon>
        <taxon>Mycobacteriales</taxon>
        <taxon>Corynebacteriaceae</taxon>
        <taxon>Corynebacterium</taxon>
    </lineage>
</organism>
<evidence type="ECO:0000313" key="2">
    <source>
        <dbReference type="Proteomes" id="UP000218690"/>
    </source>
</evidence>
<evidence type="ECO:0000313" key="1">
    <source>
        <dbReference type="EMBL" id="PCC82454.1"/>
    </source>
</evidence>
<proteinExistence type="predicted"/>
<gene>
    <name evidence="1" type="ORF">COM45_09140</name>
</gene>
<protein>
    <submittedName>
        <fullName evidence="1">Uncharacterized protein</fullName>
    </submittedName>
</protein>